<dbReference type="Proteomes" id="UP000265520">
    <property type="component" value="Unassembled WGS sequence"/>
</dbReference>
<evidence type="ECO:0000313" key="3">
    <source>
        <dbReference type="Proteomes" id="UP000265520"/>
    </source>
</evidence>
<evidence type="ECO:0000256" key="1">
    <source>
        <dbReference type="SAM" id="MobiDB-lite"/>
    </source>
</evidence>
<feature type="region of interest" description="Disordered" evidence="1">
    <location>
        <begin position="19"/>
        <end position="85"/>
    </location>
</feature>
<comment type="caution">
    <text evidence="2">The sequence shown here is derived from an EMBL/GenBank/DDBJ whole genome shotgun (WGS) entry which is preliminary data.</text>
</comment>
<dbReference type="EMBL" id="LXQA010279909">
    <property type="protein sequence ID" value="MCI40458.1"/>
    <property type="molecule type" value="Genomic_DNA"/>
</dbReference>
<feature type="compositionally biased region" description="Polar residues" evidence="1">
    <location>
        <begin position="42"/>
        <end position="54"/>
    </location>
</feature>
<proteinExistence type="predicted"/>
<evidence type="ECO:0000313" key="2">
    <source>
        <dbReference type="EMBL" id="MCI40458.1"/>
    </source>
</evidence>
<feature type="compositionally biased region" description="Basic and acidic residues" evidence="1">
    <location>
        <begin position="19"/>
        <end position="30"/>
    </location>
</feature>
<keyword evidence="3" id="KW-1185">Reference proteome</keyword>
<feature type="compositionally biased region" description="Polar residues" evidence="1">
    <location>
        <begin position="75"/>
        <end position="85"/>
    </location>
</feature>
<name>A0A392RUZ8_9FABA</name>
<feature type="non-terminal residue" evidence="2">
    <location>
        <position position="1"/>
    </location>
</feature>
<dbReference type="AlphaFoldDB" id="A0A392RUZ8"/>
<protein>
    <submittedName>
        <fullName evidence="2">Uncharacterized protein</fullName>
    </submittedName>
</protein>
<organism evidence="2 3">
    <name type="scientific">Trifolium medium</name>
    <dbReference type="NCBI Taxonomy" id="97028"/>
    <lineage>
        <taxon>Eukaryota</taxon>
        <taxon>Viridiplantae</taxon>
        <taxon>Streptophyta</taxon>
        <taxon>Embryophyta</taxon>
        <taxon>Tracheophyta</taxon>
        <taxon>Spermatophyta</taxon>
        <taxon>Magnoliopsida</taxon>
        <taxon>eudicotyledons</taxon>
        <taxon>Gunneridae</taxon>
        <taxon>Pentapetalae</taxon>
        <taxon>rosids</taxon>
        <taxon>fabids</taxon>
        <taxon>Fabales</taxon>
        <taxon>Fabaceae</taxon>
        <taxon>Papilionoideae</taxon>
        <taxon>50 kb inversion clade</taxon>
        <taxon>NPAAA clade</taxon>
        <taxon>Hologalegina</taxon>
        <taxon>IRL clade</taxon>
        <taxon>Trifolieae</taxon>
        <taxon>Trifolium</taxon>
    </lineage>
</organism>
<accession>A0A392RUZ8</accession>
<reference evidence="2 3" key="1">
    <citation type="journal article" date="2018" name="Front. Plant Sci.">
        <title>Red Clover (Trifolium pratense) and Zigzag Clover (T. medium) - A Picture of Genomic Similarities and Differences.</title>
        <authorList>
            <person name="Dluhosova J."/>
            <person name="Istvanek J."/>
            <person name="Nedelnik J."/>
            <person name="Repkova J."/>
        </authorList>
    </citation>
    <scope>NUCLEOTIDE SEQUENCE [LARGE SCALE GENOMIC DNA]</scope>
    <source>
        <strain evidence="3">cv. 10/8</strain>
        <tissue evidence="2">Leaf</tissue>
    </source>
</reference>
<sequence>EASHNVDMMEYEDRIALQKKLDETNSHHQYENPLFEEGPETVATQHQRPSSSQVDPFVAVPTLSTTLPKEHENRASSQVSGAQTL</sequence>